<accession>A0A5K7XA62</accession>
<keyword evidence="3" id="KW-1185">Reference proteome</keyword>
<evidence type="ECO:0000313" key="2">
    <source>
        <dbReference type="EMBL" id="BBO33594.1"/>
    </source>
</evidence>
<proteinExistence type="predicted"/>
<dbReference type="EMBL" id="AP021861">
    <property type="protein sequence ID" value="BBO33594.1"/>
    <property type="molecule type" value="Genomic_DNA"/>
</dbReference>
<gene>
    <name evidence="2" type="ORF">PLANPX_3206</name>
</gene>
<evidence type="ECO:0000256" key="1">
    <source>
        <dbReference type="SAM" id="MobiDB-lite"/>
    </source>
</evidence>
<feature type="region of interest" description="Disordered" evidence="1">
    <location>
        <begin position="124"/>
        <end position="169"/>
    </location>
</feature>
<dbReference type="KEGG" id="lpav:PLANPX_3206"/>
<dbReference type="Proteomes" id="UP000326837">
    <property type="component" value="Chromosome"/>
</dbReference>
<protein>
    <submittedName>
        <fullName evidence="2">Uncharacterized protein</fullName>
    </submittedName>
</protein>
<feature type="compositionally biased region" description="Polar residues" evidence="1">
    <location>
        <begin position="151"/>
        <end position="169"/>
    </location>
</feature>
<organism evidence="2 3">
    <name type="scientific">Lacipirellula parvula</name>
    <dbReference type="NCBI Taxonomy" id="2650471"/>
    <lineage>
        <taxon>Bacteria</taxon>
        <taxon>Pseudomonadati</taxon>
        <taxon>Planctomycetota</taxon>
        <taxon>Planctomycetia</taxon>
        <taxon>Pirellulales</taxon>
        <taxon>Lacipirellulaceae</taxon>
        <taxon>Lacipirellula</taxon>
    </lineage>
</organism>
<name>A0A5K7XA62_9BACT</name>
<dbReference type="AlphaFoldDB" id="A0A5K7XA62"/>
<reference evidence="3" key="1">
    <citation type="submission" date="2019-10" db="EMBL/GenBank/DDBJ databases">
        <title>Lacipirellula parvula gen. nov., sp. nov., representing a lineage of planctomycetes widespread in freshwater anoxic habitats, and description of the family Lacipirellulaceae.</title>
        <authorList>
            <person name="Dedysh S.N."/>
            <person name="Kulichevskaya I.S."/>
            <person name="Beletsky A.V."/>
            <person name="Rakitin A.L."/>
            <person name="Mardanov A.V."/>
            <person name="Ivanova A.A."/>
            <person name="Saltykova V.X."/>
            <person name="Rijpstra W.I.C."/>
            <person name="Sinninghe Damste J.S."/>
            <person name="Ravin N.V."/>
        </authorList>
    </citation>
    <scope>NUCLEOTIDE SEQUENCE [LARGE SCALE GENOMIC DNA]</scope>
    <source>
        <strain evidence="3">PX69</strain>
    </source>
</reference>
<dbReference type="RefSeq" id="WP_152099338.1">
    <property type="nucleotide sequence ID" value="NZ_AP021861.1"/>
</dbReference>
<evidence type="ECO:0000313" key="3">
    <source>
        <dbReference type="Proteomes" id="UP000326837"/>
    </source>
</evidence>
<feature type="region of interest" description="Disordered" evidence="1">
    <location>
        <begin position="207"/>
        <end position="231"/>
    </location>
</feature>
<sequence length="231" mass="23959">MSATFFGGFRAALAFQPRRFPGHSAVLILAFAGQSALGAEPLLVQHDLTQPATLMRTIPAATVKSRLFVGTSLETPARDETAWTSTTQAARVTAASPRPHAFHSTPAAKGEVLGRLPLAVSTRSQWAPTSSHSLTSTSAKPAAPSAAHLQSLHQPAEQSAANYAPSHRSTNGFARAMPALLGTTAHATGDADRSVFVSQATLNPASFSAAGGATPFTAEVSQQPWSPAPTR</sequence>
<feature type="region of interest" description="Disordered" evidence="1">
    <location>
        <begin position="88"/>
        <end position="108"/>
    </location>
</feature>
<feature type="compositionally biased region" description="Low complexity" evidence="1">
    <location>
        <begin position="133"/>
        <end position="147"/>
    </location>
</feature>